<organism evidence="1 2">
    <name type="scientific">Jiangella alkaliphila</name>
    <dbReference type="NCBI Taxonomy" id="419479"/>
    <lineage>
        <taxon>Bacteria</taxon>
        <taxon>Bacillati</taxon>
        <taxon>Actinomycetota</taxon>
        <taxon>Actinomycetes</taxon>
        <taxon>Jiangellales</taxon>
        <taxon>Jiangellaceae</taxon>
        <taxon>Jiangella</taxon>
    </lineage>
</organism>
<evidence type="ECO:0000313" key="1">
    <source>
        <dbReference type="EMBL" id="SDU77104.1"/>
    </source>
</evidence>
<name>A0A1H2L8E0_9ACTN</name>
<dbReference type="OrthoDB" id="3500039at2"/>
<keyword evidence="2" id="KW-1185">Reference proteome</keyword>
<reference evidence="2" key="1">
    <citation type="submission" date="2016-10" db="EMBL/GenBank/DDBJ databases">
        <authorList>
            <person name="Varghese N."/>
            <person name="Submissions S."/>
        </authorList>
    </citation>
    <scope>NUCLEOTIDE SEQUENCE [LARGE SCALE GENOMIC DNA]</scope>
    <source>
        <strain evidence="2">DSM 45079</strain>
    </source>
</reference>
<dbReference type="Proteomes" id="UP000182977">
    <property type="component" value="Chromosome I"/>
</dbReference>
<evidence type="ECO:0000313" key="2">
    <source>
        <dbReference type="Proteomes" id="UP000182977"/>
    </source>
</evidence>
<dbReference type="EMBL" id="LT629791">
    <property type="protein sequence ID" value="SDU77104.1"/>
    <property type="molecule type" value="Genomic_DNA"/>
</dbReference>
<accession>A0A1H2L8E0</accession>
<dbReference type="AlphaFoldDB" id="A0A1H2L8E0"/>
<protein>
    <submittedName>
        <fullName evidence="1">Uncharacterized protein</fullName>
    </submittedName>
</protein>
<proteinExistence type="predicted"/>
<dbReference type="RefSeq" id="WP_046771867.1">
    <property type="nucleotide sequence ID" value="NZ_LBMC01000052.1"/>
</dbReference>
<gene>
    <name evidence="1" type="ORF">SAMN04488563_5420</name>
</gene>
<sequence length="148" mass="16244">MLVIAVEHQVMTTYSSFGLMGDGDVDVLNLSMTAVVECGAGLCLFRSGASDHTADVRIEIWDSTPEPASGWDEAEYGSNELDATRFELQSLAVTNDISVPIPGLPRIPIQPIHYTVQAWVLGRARARQSHSYGETGLERWLIRLSPRS</sequence>